<proteinExistence type="predicted"/>
<reference evidence="1" key="1">
    <citation type="submission" date="2021-08" db="EMBL/GenBank/DDBJ databases">
        <title>WGS assembly of Ceratopteris richardii.</title>
        <authorList>
            <person name="Marchant D.B."/>
            <person name="Chen G."/>
            <person name="Jenkins J."/>
            <person name="Shu S."/>
            <person name="Leebens-Mack J."/>
            <person name="Grimwood J."/>
            <person name="Schmutz J."/>
            <person name="Soltis P."/>
            <person name="Soltis D."/>
            <person name="Chen Z.-H."/>
        </authorList>
    </citation>
    <scope>NUCLEOTIDE SEQUENCE</scope>
    <source>
        <strain evidence="1">Whitten #5841</strain>
        <tissue evidence="1">Leaf</tissue>
    </source>
</reference>
<protein>
    <submittedName>
        <fullName evidence="1">Uncharacterized protein</fullName>
    </submittedName>
</protein>
<organism evidence="1 2">
    <name type="scientific">Ceratopteris richardii</name>
    <name type="common">Triangle waterfern</name>
    <dbReference type="NCBI Taxonomy" id="49495"/>
    <lineage>
        <taxon>Eukaryota</taxon>
        <taxon>Viridiplantae</taxon>
        <taxon>Streptophyta</taxon>
        <taxon>Embryophyta</taxon>
        <taxon>Tracheophyta</taxon>
        <taxon>Polypodiopsida</taxon>
        <taxon>Polypodiidae</taxon>
        <taxon>Polypodiales</taxon>
        <taxon>Pteridineae</taxon>
        <taxon>Pteridaceae</taxon>
        <taxon>Parkerioideae</taxon>
        <taxon>Ceratopteris</taxon>
    </lineage>
</organism>
<comment type="caution">
    <text evidence="1">The sequence shown here is derived from an EMBL/GenBank/DDBJ whole genome shotgun (WGS) entry which is preliminary data.</text>
</comment>
<evidence type="ECO:0000313" key="2">
    <source>
        <dbReference type="Proteomes" id="UP000825935"/>
    </source>
</evidence>
<name>A0A8T2QLE0_CERRI</name>
<dbReference type="EMBL" id="CM035439">
    <property type="protein sequence ID" value="KAH7284478.1"/>
    <property type="molecule type" value="Genomic_DNA"/>
</dbReference>
<sequence>MAVGADSRVVGVNGQGDPGASASRGRLTMSGRPGTSFCLLIAAVLAIDSRHAELCGDVRGKGWGSRADENAVAVLLQLPIKIFLLSYGSSLIPYQPQRRASYATYPPYPSPVYVLHTLCRWSHEILLTDPVSCVRLSTLEHRNCTGCISTYDGGTRGRRPMSKFDATQESSNIRCGGCSLGHFAWLPACHLRGHQSAIDG</sequence>
<dbReference type="Proteomes" id="UP000825935">
    <property type="component" value="Chromosome 34"/>
</dbReference>
<keyword evidence="2" id="KW-1185">Reference proteome</keyword>
<evidence type="ECO:0000313" key="1">
    <source>
        <dbReference type="EMBL" id="KAH7284478.1"/>
    </source>
</evidence>
<gene>
    <name evidence="1" type="ORF">KP509_34G055900</name>
</gene>
<dbReference type="AlphaFoldDB" id="A0A8T2QLE0"/>
<accession>A0A8T2QLE0</accession>